<proteinExistence type="predicted"/>
<dbReference type="AlphaFoldDB" id="A0A699QNT7"/>
<comment type="caution">
    <text evidence="2">The sequence shown here is derived from an EMBL/GenBank/DDBJ whole genome shotgun (WGS) entry which is preliminary data.</text>
</comment>
<sequence>PSVRRSTKRKGLCPPPLDGTSGSVPPSGSSLDVTDYQVLSDDGGPAIQLTVVEAHDDLFDTSVLDSAGA</sequence>
<dbReference type="EMBL" id="BKCJ011042081">
    <property type="protein sequence ID" value="GFC73338.1"/>
    <property type="molecule type" value="Genomic_DNA"/>
</dbReference>
<evidence type="ECO:0000313" key="2">
    <source>
        <dbReference type="EMBL" id="GFC73338.1"/>
    </source>
</evidence>
<feature type="region of interest" description="Disordered" evidence="1">
    <location>
        <begin position="1"/>
        <end position="37"/>
    </location>
</feature>
<name>A0A699QNT7_TANCI</name>
<feature type="non-terminal residue" evidence="2">
    <location>
        <position position="1"/>
    </location>
</feature>
<feature type="compositionally biased region" description="Basic residues" evidence="1">
    <location>
        <begin position="1"/>
        <end position="11"/>
    </location>
</feature>
<reference evidence="2" key="1">
    <citation type="journal article" date="2019" name="Sci. Rep.">
        <title>Draft genome of Tanacetum cinerariifolium, the natural source of mosquito coil.</title>
        <authorList>
            <person name="Yamashiro T."/>
            <person name="Shiraishi A."/>
            <person name="Satake H."/>
            <person name="Nakayama K."/>
        </authorList>
    </citation>
    <scope>NUCLEOTIDE SEQUENCE</scope>
</reference>
<gene>
    <name evidence="2" type="ORF">Tci_845308</name>
</gene>
<protein>
    <submittedName>
        <fullName evidence="2">Uncharacterized protein</fullName>
    </submittedName>
</protein>
<accession>A0A699QNT7</accession>
<organism evidence="2">
    <name type="scientific">Tanacetum cinerariifolium</name>
    <name type="common">Dalmatian daisy</name>
    <name type="synonym">Chrysanthemum cinerariifolium</name>
    <dbReference type="NCBI Taxonomy" id="118510"/>
    <lineage>
        <taxon>Eukaryota</taxon>
        <taxon>Viridiplantae</taxon>
        <taxon>Streptophyta</taxon>
        <taxon>Embryophyta</taxon>
        <taxon>Tracheophyta</taxon>
        <taxon>Spermatophyta</taxon>
        <taxon>Magnoliopsida</taxon>
        <taxon>eudicotyledons</taxon>
        <taxon>Gunneridae</taxon>
        <taxon>Pentapetalae</taxon>
        <taxon>asterids</taxon>
        <taxon>campanulids</taxon>
        <taxon>Asterales</taxon>
        <taxon>Asteraceae</taxon>
        <taxon>Asteroideae</taxon>
        <taxon>Anthemideae</taxon>
        <taxon>Anthemidinae</taxon>
        <taxon>Tanacetum</taxon>
    </lineage>
</organism>
<evidence type="ECO:0000256" key="1">
    <source>
        <dbReference type="SAM" id="MobiDB-lite"/>
    </source>
</evidence>
<feature type="compositionally biased region" description="Low complexity" evidence="1">
    <location>
        <begin position="21"/>
        <end position="30"/>
    </location>
</feature>